<comment type="caution">
    <text evidence="2">The sequence shown here is derived from an EMBL/GenBank/DDBJ whole genome shotgun (WGS) entry which is preliminary data.</text>
</comment>
<dbReference type="EMBL" id="LSSM01003262">
    <property type="protein sequence ID" value="OMJ18494.1"/>
    <property type="molecule type" value="Genomic_DNA"/>
</dbReference>
<dbReference type="PANTHER" id="PTHR34286:SF1">
    <property type="entry name" value="TRANSMEMBRANE PROTEIN"/>
    <property type="match status" value="1"/>
</dbReference>
<dbReference type="EMBL" id="LSSM01001536">
    <property type="protein sequence ID" value="OMJ26066.1"/>
    <property type="molecule type" value="Genomic_DNA"/>
</dbReference>
<feature type="transmembrane region" description="Helical" evidence="1">
    <location>
        <begin position="62"/>
        <end position="79"/>
    </location>
</feature>
<evidence type="ECO:0000313" key="5">
    <source>
        <dbReference type="Proteomes" id="UP000187429"/>
    </source>
</evidence>
<keyword evidence="1" id="KW-0812">Transmembrane</keyword>
<name>A0A1R1XV48_9FUNG</name>
<reference evidence="2" key="1">
    <citation type="submission" date="2017-01" db="EMBL/GenBank/DDBJ databases">
        <authorList>
            <person name="Mah S.A."/>
            <person name="Swanson W.J."/>
            <person name="Moy G.W."/>
            <person name="Vacquier V.D."/>
        </authorList>
    </citation>
    <scope>NUCLEOTIDE SEQUENCE [LARGE SCALE GENOMIC DNA]</scope>
    <source>
        <strain evidence="2">ID-206-W2</strain>
    </source>
</reference>
<reference evidence="5" key="2">
    <citation type="submission" date="2017-01" db="EMBL/GenBank/DDBJ databases">
        <authorList>
            <person name="Wang Y."/>
            <person name="White M."/>
            <person name="Kvist S."/>
            <person name="Moncalvo J.-M."/>
        </authorList>
    </citation>
    <scope>NUCLEOTIDE SEQUENCE [LARGE SCALE GENOMIC DNA]</scope>
    <source>
        <strain evidence="5">ID-206-W2</strain>
    </source>
</reference>
<keyword evidence="1" id="KW-1133">Transmembrane helix</keyword>
<accession>A0A1R1XV48</accession>
<dbReference type="EMBL" id="LSSM01002011">
    <property type="protein sequence ID" value="OMJ23514.1"/>
    <property type="molecule type" value="Genomic_DNA"/>
</dbReference>
<proteinExistence type="predicted"/>
<evidence type="ECO:0000256" key="1">
    <source>
        <dbReference type="SAM" id="Phobius"/>
    </source>
</evidence>
<gene>
    <name evidence="4" type="ORF">AYI69_g4090</name>
    <name evidence="3" type="ORF">AYI69_g4950</name>
    <name evidence="2" type="ORF">AYI69_g6999</name>
</gene>
<dbReference type="OrthoDB" id="2100988at2759"/>
<dbReference type="AlphaFoldDB" id="A0A1R1XV48"/>
<evidence type="ECO:0000313" key="2">
    <source>
        <dbReference type="EMBL" id="OMJ18494.1"/>
    </source>
</evidence>
<keyword evidence="5" id="KW-1185">Reference proteome</keyword>
<evidence type="ECO:0000313" key="3">
    <source>
        <dbReference type="EMBL" id="OMJ23514.1"/>
    </source>
</evidence>
<protein>
    <submittedName>
        <fullName evidence="2">Uncharacterized protein</fullName>
    </submittedName>
</protein>
<dbReference type="Proteomes" id="UP000187429">
    <property type="component" value="Unassembled WGS sequence"/>
</dbReference>
<evidence type="ECO:0000313" key="4">
    <source>
        <dbReference type="EMBL" id="OMJ26066.1"/>
    </source>
</evidence>
<dbReference type="PANTHER" id="PTHR34286">
    <property type="entry name" value="TRANSMEMBRANE PROTEIN"/>
    <property type="match status" value="1"/>
</dbReference>
<sequence>MTFEFNPANYLVLEPINFSKKAPKNRPVFNKSTGGGPVKPYPKHVWSPSGGWWSQPKAWKKNTAIVAVGSTLLVSYIWYKSAKIERRTQYPHFWIPSMMWAKQFKENDPDFKPPVYRE</sequence>
<organism evidence="2 5">
    <name type="scientific">Smittium culicis</name>
    <dbReference type="NCBI Taxonomy" id="133412"/>
    <lineage>
        <taxon>Eukaryota</taxon>
        <taxon>Fungi</taxon>
        <taxon>Fungi incertae sedis</taxon>
        <taxon>Zoopagomycota</taxon>
        <taxon>Kickxellomycotina</taxon>
        <taxon>Harpellomycetes</taxon>
        <taxon>Harpellales</taxon>
        <taxon>Legeriomycetaceae</taxon>
        <taxon>Smittium</taxon>
    </lineage>
</organism>
<keyword evidence="1" id="KW-0472">Membrane</keyword>